<feature type="domain" description="PD-(D/E)XK endonuclease-like" evidence="1">
    <location>
        <begin position="93"/>
        <end position="146"/>
    </location>
</feature>
<evidence type="ECO:0000313" key="2">
    <source>
        <dbReference type="EMBL" id="SVC73891.1"/>
    </source>
</evidence>
<dbReference type="InterPro" id="IPR038726">
    <property type="entry name" value="PDDEXK_AddAB-type"/>
</dbReference>
<accession>A0A382PPJ4</accession>
<organism evidence="2">
    <name type="scientific">marine metagenome</name>
    <dbReference type="NCBI Taxonomy" id="408172"/>
    <lineage>
        <taxon>unclassified sequences</taxon>
        <taxon>metagenomes</taxon>
        <taxon>ecological metagenomes</taxon>
    </lineage>
</organism>
<dbReference type="Pfam" id="PF12705">
    <property type="entry name" value="PDDEXK_1"/>
    <property type="match status" value="1"/>
</dbReference>
<reference evidence="2" key="1">
    <citation type="submission" date="2018-05" db="EMBL/GenBank/DDBJ databases">
        <authorList>
            <person name="Lanie J.A."/>
            <person name="Ng W.-L."/>
            <person name="Kazmierczak K.M."/>
            <person name="Andrzejewski T.M."/>
            <person name="Davidsen T.M."/>
            <person name="Wayne K.J."/>
            <person name="Tettelin H."/>
            <person name="Glass J.I."/>
            <person name="Rusch D."/>
            <person name="Podicherti R."/>
            <person name="Tsui H.-C.T."/>
            <person name="Winkler M.E."/>
        </authorList>
    </citation>
    <scope>NUCLEOTIDE SEQUENCE</scope>
</reference>
<dbReference type="InterPro" id="IPR011604">
    <property type="entry name" value="PDDEXK-like_dom_sf"/>
</dbReference>
<sequence length="207" mass="24242">MTKKFNEGKIFNFSASEFAFGFEGCQRCYYDKKVNNIELKTPFPAIFSKIDYIQKHYYHSKSSKLISKDLDEGEIISDYNKMLYSKLLYDNKKRPFTMTGKIDAYIKHKNSFTVIDFKTTKIDERKIDTYTTQLQSYALMMEKPKEGSLKLNPVKKLGIFCFDPSSMSGTNEKDCKINMNTQWFDIKRDDQNLINYITTILDVLTSD</sequence>
<dbReference type="AlphaFoldDB" id="A0A382PPJ4"/>
<dbReference type="InterPro" id="IPR011335">
    <property type="entry name" value="Restrct_endonuc-II-like"/>
</dbReference>
<protein>
    <recommendedName>
        <fullName evidence="1">PD-(D/E)XK endonuclease-like domain-containing protein</fullName>
    </recommendedName>
</protein>
<dbReference type="EMBL" id="UINC01108062">
    <property type="protein sequence ID" value="SVC73891.1"/>
    <property type="molecule type" value="Genomic_DNA"/>
</dbReference>
<gene>
    <name evidence="2" type="ORF">METZ01_LOCUS326745</name>
</gene>
<dbReference type="Gene3D" id="3.90.320.10">
    <property type="match status" value="1"/>
</dbReference>
<evidence type="ECO:0000259" key="1">
    <source>
        <dbReference type="Pfam" id="PF12705"/>
    </source>
</evidence>
<dbReference type="SUPFAM" id="SSF52980">
    <property type="entry name" value="Restriction endonuclease-like"/>
    <property type="match status" value="1"/>
</dbReference>
<feature type="non-terminal residue" evidence="2">
    <location>
        <position position="207"/>
    </location>
</feature>
<proteinExistence type="predicted"/>
<name>A0A382PPJ4_9ZZZZ</name>